<feature type="compositionally biased region" description="Polar residues" evidence="1">
    <location>
        <begin position="45"/>
        <end position="64"/>
    </location>
</feature>
<feature type="region of interest" description="Disordered" evidence="1">
    <location>
        <begin position="37"/>
        <end position="96"/>
    </location>
</feature>
<evidence type="ECO:0000313" key="3">
    <source>
        <dbReference type="EMBL" id="KAK2033155.1"/>
    </source>
</evidence>
<name>A0AAD9HPW8_9PEZI</name>
<reference evidence="3" key="1">
    <citation type="submission" date="2021-06" db="EMBL/GenBank/DDBJ databases">
        <title>Comparative genomics, transcriptomics and evolutionary studies reveal genomic signatures of adaptation to plant cell wall in hemibiotrophic fungi.</title>
        <authorList>
            <consortium name="DOE Joint Genome Institute"/>
            <person name="Baroncelli R."/>
            <person name="Diaz J.F."/>
            <person name="Benocci T."/>
            <person name="Peng M."/>
            <person name="Battaglia E."/>
            <person name="Haridas S."/>
            <person name="Andreopoulos W."/>
            <person name="Labutti K."/>
            <person name="Pangilinan J."/>
            <person name="Floch G.L."/>
            <person name="Makela M.R."/>
            <person name="Henrissat B."/>
            <person name="Grigoriev I.V."/>
            <person name="Crouch J.A."/>
            <person name="De Vries R.P."/>
            <person name="Sukno S.A."/>
            <person name="Thon M.R."/>
        </authorList>
    </citation>
    <scope>NUCLEOTIDE SEQUENCE</scope>
    <source>
        <strain evidence="3">MAFF235873</strain>
    </source>
</reference>
<dbReference type="Proteomes" id="UP001232148">
    <property type="component" value="Unassembled WGS sequence"/>
</dbReference>
<keyword evidence="2" id="KW-0812">Transmembrane</keyword>
<evidence type="ECO:0000256" key="2">
    <source>
        <dbReference type="SAM" id="Phobius"/>
    </source>
</evidence>
<keyword evidence="4" id="KW-1185">Reference proteome</keyword>
<organism evidence="3 4">
    <name type="scientific">Colletotrichum zoysiae</name>
    <dbReference type="NCBI Taxonomy" id="1216348"/>
    <lineage>
        <taxon>Eukaryota</taxon>
        <taxon>Fungi</taxon>
        <taxon>Dikarya</taxon>
        <taxon>Ascomycota</taxon>
        <taxon>Pezizomycotina</taxon>
        <taxon>Sordariomycetes</taxon>
        <taxon>Hypocreomycetidae</taxon>
        <taxon>Glomerellales</taxon>
        <taxon>Glomerellaceae</taxon>
        <taxon>Colletotrichum</taxon>
        <taxon>Colletotrichum graminicola species complex</taxon>
    </lineage>
</organism>
<accession>A0AAD9HPW8</accession>
<feature type="transmembrane region" description="Helical" evidence="2">
    <location>
        <begin position="263"/>
        <end position="290"/>
    </location>
</feature>
<evidence type="ECO:0000313" key="4">
    <source>
        <dbReference type="Proteomes" id="UP001232148"/>
    </source>
</evidence>
<feature type="transmembrane region" description="Helical" evidence="2">
    <location>
        <begin position="296"/>
        <end position="317"/>
    </location>
</feature>
<sequence length="487" mass="53700">MSIPPQASFSSESTAVASRATVYPSFEELTSFKLPAKDDIVDSTIADTSDSSNGLKHTRQLVPNPSTPRHPSPASSETSGREFTPDDTPSTIHGESMFYPRHPLANRTPFTKVPVSPRWPFQNATPRTTAMVPISQSVTSSSRTLNPNARRSTIGHVSVSESLDEFQISHPNAKLLSLHPRPLTYNQTGRNLARIPELVEKPEWNVRPVRGVPMAHPEKPRRFLKIRLRRRRRCGDEGGRGRSAKPRTVWYQRISVDKKVFRAAAGVTMFFLVNSFVSASALITLATARIPVPHGVVVWVIVSLSTCAFTLTTLYLMRKFRNAVALDEERRGRPPRPKLSFDASHMCNMDLPASPTEILHRRQLGAAAAAADEHEQMMQVERADMTGAAQPCPAGPFGTFTPPHYPRDDYDASAVADSYWTDNSVVVSAGSEASSRTAVIPSTPNSTTEQKRQVGLFEMGTGPQREDGEDGSGGLEFSRWDGWLAWD</sequence>
<dbReference type="EMBL" id="MU842824">
    <property type="protein sequence ID" value="KAK2033155.1"/>
    <property type="molecule type" value="Genomic_DNA"/>
</dbReference>
<protein>
    <recommendedName>
        <fullName evidence="5">Transmembrane protein</fullName>
    </recommendedName>
</protein>
<gene>
    <name evidence="3" type="ORF">LX32DRAFT_706440</name>
</gene>
<evidence type="ECO:0000256" key="1">
    <source>
        <dbReference type="SAM" id="MobiDB-lite"/>
    </source>
</evidence>
<feature type="region of interest" description="Disordered" evidence="1">
    <location>
        <begin position="459"/>
        <end position="487"/>
    </location>
</feature>
<comment type="caution">
    <text evidence="3">The sequence shown here is derived from an EMBL/GenBank/DDBJ whole genome shotgun (WGS) entry which is preliminary data.</text>
</comment>
<keyword evidence="2" id="KW-1133">Transmembrane helix</keyword>
<proteinExistence type="predicted"/>
<dbReference type="AlphaFoldDB" id="A0AAD9HPW8"/>
<evidence type="ECO:0008006" key="5">
    <source>
        <dbReference type="Google" id="ProtNLM"/>
    </source>
</evidence>
<keyword evidence="2" id="KW-0472">Membrane</keyword>